<accession>A0A0P0P4A0</accession>
<gene>
    <name evidence="2" type="ORF">AQ619_09510</name>
</gene>
<dbReference type="RefSeq" id="WP_062151491.1">
    <property type="nucleotide sequence ID" value="NZ_CP013002.1"/>
</dbReference>
<feature type="signal peptide" evidence="1">
    <location>
        <begin position="1"/>
        <end position="20"/>
    </location>
</feature>
<evidence type="ECO:0000313" key="3">
    <source>
        <dbReference type="Proteomes" id="UP000056905"/>
    </source>
</evidence>
<dbReference type="OrthoDB" id="7190223at2"/>
<dbReference type="KEGG" id="chq:AQ619_09510"/>
<dbReference type="Proteomes" id="UP000056905">
    <property type="component" value="Chromosome"/>
</dbReference>
<feature type="chain" id="PRO_5006052767" description="Secreted protein" evidence="1">
    <location>
        <begin position="21"/>
        <end position="112"/>
    </location>
</feature>
<keyword evidence="1" id="KW-0732">Signal</keyword>
<dbReference type="AlphaFoldDB" id="A0A0P0P4A0"/>
<protein>
    <recommendedName>
        <fullName evidence="4">Secreted protein</fullName>
    </recommendedName>
</protein>
<evidence type="ECO:0000313" key="2">
    <source>
        <dbReference type="EMBL" id="ALL15280.1"/>
    </source>
</evidence>
<dbReference type="EMBL" id="CP013002">
    <property type="protein sequence ID" value="ALL15280.1"/>
    <property type="molecule type" value="Genomic_DNA"/>
</dbReference>
<keyword evidence="3" id="KW-1185">Reference proteome</keyword>
<organism evidence="2 3">
    <name type="scientific">Caulobacter henricii</name>
    <dbReference type="NCBI Taxonomy" id="69395"/>
    <lineage>
        <taxon>Bacteria</taxon>
        <taxon>Pseudomonadati</taxon>
        <taxon>Pseudomonadota</taxon>
        <taxon>Alphaproteobacteria</taxon>
        <taxon>Caulobacterales</taxon>
        <taxon>Caulobacteraceae</taxon>
        <taxon>Caulobacter</taxon>
    </lineage>
</organism>
<reference evidence="2 3" key="1">
    <citation type="submission" date="2015-10" db="EMBL/GenBank/DDBJ databases">
        <title>Conservation of the essential genome among Caulobacter and Brevundimonas species.</title>
        <authorList>
            <person name="Scott D."/>
            <person name="Ely B."/>
        </authorList>
    </citation>
    <scope>NUCLEOTIDE SEQUENCE [LARGE SCALE GENOMIC DNA]</scope>
    <source>
        <strain evidence="2 3">CB4</strain>
    </source>
</reference>
<evidence type="ECO:0008006" key="4">
    <source>
        <dbReference type="Google" id="ProtNLM"/>
    </source>
</evidence>
<sequence length="112" mass="11380">MKSTIAAAVVALAFAGAANAAGAESRVSDSGFLQAARCRGLAASEGLGRLDTAAIDQLLRTEGHSRTLAAKASASKRITAAQAQGDRAQGGKKDRLLAERQSACAVWLKGGR</sequence>
<evidence type="ECO:0000256" key="1">
    <source>
        <dbReference type="SAM" id="SignalP"/>
    </source>
</evidence>
<name>A0A0P0P4A0_9CAUL</name>
<proteinExistence type="predicted"/>